<keyword evidence="4" id="KW-1185">Reference proteome</keyword>
<dbReference type="InterPro" id="IPR043129">
    <property type="entry name" value="ATPase_NBD"/>
</dbReference>
<dbReference type="Pfam" id="PF00814">
    <property type="entry name" value="TsaD"/>
    <property type="match status" value="1"/>
</dbReference>
<protein>
    <submittedName>
        <fullName evidence="3">tRNA (Adenosine(37)-N6)-threonylcarbamoyltransferase complex dimerization subunit type 1 TsaB</fullName>
    </submittedName>
</protein>
<evidence type="ECO:0000313" key="4">
    <source>
        <dbReference type="Proteomes" id="UP000194137"/>
    </source>
</evidence>
<dbReference type="Proteomes" id="UP000194137">
    <property type="component" value="Chromosome"/>
</dbReference>
<feature type="region of interest" description="Disordered" evidence="1">
    <location>
        <begin position="202"/>
        <end position="226"/>
    </location>
</feature>
<reference evidence="3 4" key="1">
    <citation type="submission" date="2017-05" db="EMBL/GenBank/DDBJ databases">
        <title>Full genome sequence of Pseudorhodoplanes sinuspersici.</title>
        <authorList>
            <person name="Dastgheib S.M.M."/>
            <person name="Shavandi M."/>
            <person name="Tirandaz H."/>
        </authorList>
    </citation>
    <scope>NUCLEOTIDE SEQUENCE [LARGE SCALE GENOMIC DNA]</scope>
    <source>
        <strain evidence="3 4">RIPI110</strain>
    </source>
</reference>
<dbReference type="InterPro" id="IPR000905">
    <property type="entry name" value="Gcp-like_dom"/>
</dbReference>
<evidence type="ECO:0000256" key="1">
    <source>
        <dbReference type="SAM" id="MobiDB-lite"/>
    </source>
</evidence>
<dbReference type="NCBIfam" id="TIGR03725">
    <property type="entry name" value="T6A_YeaZ"/>
    <property type="match status" value="1"/>
</dbReference>
<dbReference type="KEGG" id="psin:CAK95_09220"/>
<evidence type="ECO:0000313" key="3">
    <source>
        <dbReference type="EMBL" id="ARQ02854.1"/>
    </source>
</evidence>
<gene>
    <name evidence="3" type="ORF">CAK95_09220</name>
</gene>
<dbReference type="InterPro" id="IPR022496">
    <property type="entry name" value="T6A_TsaB"/>
</dbReference>
<dbReference type="Gene3D" id="3.30.420.40">
    <property type="match status" value="2"/>
</dbReference>
<evidence type="ECO:0000259" key="2">
    <source>
        <dbReference type="Pfam" id="PF00814"/>
    </source>
</evidence>
<dbReference type="CDD" id="cd24032">
    <property type="entry name" value="ASKHA_NBD_TsaB"/>
    <property type="match status" value="1"/>
</dbReference>
<dbReference type="EMBL" id="CP021112">
    <property type="protein sequence ID" value="ARQ02854.1"/>
    <property type="molecule type" value="Genomic_DNA"/>
</dbReference>
<feature type="compositionally biased region" description="Polar residues" evidence="1">
    <location>
        <begin position="217"/>
        <end position="226"/>
    </location>
</feature>
<organism evidence="3 4">
    <name type="scientific">Pseudorhodoplanes sinuspersici</name>
    <dbReference type="NCBI Taxonomy" id="1235591"/>
    <lineage>
        <taxon>Bacteria</taxon>
        <taxon>Pseudomonadati</taxon>
        <taxon>Pseudomonadota</taxon>
        <taxon>Alphaproteobacteria</taxon>
        <taxon>Hyphomicrobiales</taxon>
        <taxon>Pseudorhodoplanes</taxon>
    </lineage>
</organism>
<dbReference type="GO" id="GO:0002949">
    <property type="term" value="P:tRNA threonylcarbamoyladenosine modification"/>
    <property type="evidence" value="ECO:0007669"/>
    <property type="project" value="InterPro"/>
</dbReference>
<accession>A0A1W6ZZQ4</accession>
<dbReference type="RefSeq" id="WP_086091304.1">
    <property type="nucleotide sequence ID" value="NZ_CP021112.1"/>
</dbReference>
<keyword evidence="3" id="KW-0808">Transferase</keyword>
<proteinExistence type="predicted"/>
<dbReference type="PANTHER" id="PTHR11735">
    <property type="entry name" value="TRNA N6-ADENOSINE THREONYLCARBAMOYLTRANSFERASE"/>
    <property type="match status" value="1"/>
</dbReference>
<sequence length="226" mass="23507">MLVLAIDTALEACSAAIFDSVQGIVIASDTQIMTRGHAEALMPLVAGVMEQSKMAFADLDRLAVTVGPGSFTGLRVGIAAARGLGLATKKPVIGVTTLSALAAPYIATDPATPVAAAIDGRHRHIYLQLYGAGGHVLLSPRIVPVAEAVHAAAGASARLVGSGAAMMAEIWPNQEKPPQIDERRAPDIDWVARLGAIAAQQDAPPKPLYLRPPDAHPQTSAKLPRR</sequence>
<dbReference type="PANTHER" id="PTHR11735:SF11">
    <property type="entry name" value="TRNA THREONYLCARBAMOYLADENOSINE BIOSYNTHESIS PROTEIN TSAB"/>
    <property type="match status" value="1"/>
</dbReference>
<dbReference type="GO" id="GO:0005829">
    <property type="term" value="C:cytosol"/>
    <property type="evidence" value="ECO:0007669"/>
    <property type="project" value="TreeGrafter"/>
</dbReference>
<dbReference type="AlphaFoldDB" id="A0A1W6ZZQ4"/>
<dbReference type="SUPFAM" id="SSF53067">
    <property type="entry name" value="Actin-like ATPase domain"/>
    <property type="match status" value="1"/>
</dbReference>
<feature type="domain" description="Gcp-like" evidence="2">
    <location>
        <begin position="32"/>
        <end position="148"/>
    </location>
</feature>
<dbReference type="STRING" id="1235591.CAK95_09220"/>
<name>A0A1W6ZZQ4_9HYPH</name>
<dbReference type="OrthoDB" id="9809995at2"/>
<dbReference type="GO" id="GO:0016740">
    <property type="term" value="F:transferase activity"/>
    <property type="evidence" value="ECO:0007669"/>
    <property type="project" value="UniProtKB-KW"/>
</dbReference>